<dbReference type="PANTHER" id="PTHR47466">
    <property type="match status" value="1"/>
</dbReference>
<keyword evidence="7 11" id="KW-0482">Metalloprotease</keyword>
<evidence type="ECO:0000256" key="6">
    <source>
        <dbReference type="ARBA" id="ARBA00022833"/>
    </source>
</evidence>
<accession>A0ABW8P574</accession>
<evidence type="ECO:0000256" key="7">
    <source>
        <dbReference type="ARBA" id="ARBA00023049"/>
    </source>
</evidence>
<protein>
    <submittedName>
        <fullName evidence="11">M43 family zinc metalloprotease</fullName>
    </submittedName>
</protein>
<dbReference type="GO" id="GO:0008237">
    <property type="term" value="F:metallopeptidase activity"/>
    <property type="evidence" value="ECO:0007669"/>
    <property type="project" value="UniProtKB-KW"/>
</dbReference>
<dbReference type="EMBL" id="JAZGZP010000003">
    <property type="protein sequence ID" value="MFK6999691.1"/>
    <property type="molecule type" value="Genomic_DNA"/>
</dbReference>
<keyword evidence="12" id="KW-1185">Reference proteome</keyword>
<sequence>MKISFKLFLLVSVLGFAQNRECGMQSYMDKYLKDSKNRAIHYDLQEKFQKRLLKNTTEKAELSKLADPIKIPVAVHFPMLTSATEQDKKCILDLVQSQLDILNADYNATNKDISKWNENTSLYPNIFSGKMNVQFILATKNHPKVTGLIDGMPAITFGTNFLGGTDSDLTWKGYMNFVIRDLGSDELGHSPLGGKPSQGHTVVINTYCFGSGAGCPGYKPATRFNLGRTLTHELGHFFNLKHTFANNDGCGDDDDGIADTPKIAISSSGCPKVGSIPGCVPNQKALTMNYMDYVDDACMYMFTEGQALVMKSYYDVISSQFVKNVFDSVPVVVVDPQVKKDFSIHPVPLDDILNVRFEKAPSSCAIQIIDRVGRMVYEVNDTQVEIEEKYDMSFLTTGVYFVVLKFDNQEVIKKIMKR</sequence>
<dbReference type="InterPro" id="IPR008754">
    <property type="entry name" value="Peptidase_M43"/>
</dbReference>
<evidence type="ECO:0000256" key="5">
    <source>
        <dbReference type="ARBA" id="ARBA00022801"/>
    </source>
</evidence>
<dbReference type="NCBIfam" id="TIGR04183">
    <property type="entry name" value="Por_Secre_tail"/>
    <property type="match status" value="1"/>
</dbReference>
<feature type="domain" description="Secretion system C-terminal sorting" evidence="10">
    <location>
        <begin position="344"/>
        <end position="416"/>
    </location>
</feature>
<dbReference type="InterPro" id="IPR024079">
    <property type="entry name" value="MetalloPept_cat_dom_sf"/>
</dbReference>
<evidence type="ECO:0000256" key="4">
    <source>
        <dbReference type="ARBA" id="ARBA00022729"/>
    </source>
</evidence>
<keyword evidence="4" id="KW-0732">Signal</keyword>
<keyword evidence="5" id="KW-0378">Hydrolase</keyword>
<gene>
    <name evidence="11" type="ORF">V3I07_02145</name>
</gene>
<dbReference type="Pfam" id="PF05572">
    <property type="entry name" value="Peptidase_M43"/>
    <property type="match status" value="1"/>
</dbReference>
<keyword evidence="8" id="KW-1015">Disulfide bond</keyword>
<evidence type="ECO:0000259" key="9">
    <source>
        <dbReference type="Pfam" id="PF05572"/>
    </source>
</evidence>
<evidence type="ECO:0000256" key="3">
    <source>
        <dbReference type="ARBA" id="ARBA00022723"/>
    </source>
</evidence>
<keyword evidence="2" id="KW-0645">Protease</keyword>
<dbReference type="Gene3D" id="3.40.390.10">
    <property type="entry name" value="Collagenase (Catalytic Domain)"/>
    <property type="match status" value="1"/>
</dbReference>
<dbReference type="Proteomes" id="UP001621706">
    <property type="component" value="Unassembled WGS sequence"/>
</dbReference>
<keyword evidence="6" id="KW-0862">Zinc</keyword>
<feature type="domain" description="Peptidase M43 pregnancy-associated plasma-A" evidence="9">
    <location>
        <begin position="221"/>
        <end position="312"/>
    </location>
</feature>
<proteinExistence type="inferred from homology"/>
<keyword evidence="3" id="KW-0479">Metal-binding</keyword>
<comment type="caution">
    <text evidence="11">The sequence shown here is derived from an EMBL/GenBank/DDBJ whole genome shotgun (WGS) entry which is preliminary data.</text>
</comment>
<dbReference type="SUPFAM" id="SSF55486">
    <property type="entry name" value="Metalloproteases ('zincins'), catalytic domain"/>
    <property type="match status" value="1"/>
</dbReference>
<dbReference type="InterPro" id="IPR026444">
    <property type="entry name" value="Secre_tail"/>
</dbReference>
<dbReference type="Pfam" id="PF18962">
    <property type="entry name" value="Por_Secre_tail"/>
    <property type="match status" value="1"/>
</dbReference>
<name>A0ABW8P574_9FLAO</name>
<evidence type="ECO:0000256" key="1">
    <source>
        <dbReference type="ARBA" id="ARBA00008721"/>
    </source>
</evidence>
<organism evidence="11 12">
    <name type="scientific">Flavobacterium oreochromis</name>
    <dbReference type="NCBI Taxonomy" id="2906078"/>
    <lineage>
        <taxon>Bacteria</taxon>
        <taxon>Pseudomonadati</taxon>
        <taxon>Bacteroidota</taxon>
        <taxon>Flavobacteriia</taxon>
        <taxon>Flavobacteriales</taxon>
        <taxon>Flavobacteriaceae</taxon>
        <taxon>Flavobacterium</taxon>
    </lineage>
</organism>
<reference evidence="11 12" key="1">
    <citation type="submission" date="2024-02" db="EMBL/GenBank/DDBJ databases">
        <title>Comparative Genomic Analysis of Flavobacterium Species Causing Columnaris Disease of Freshwater Fish in Thailand: Insights into Virulence and Resistance Mechanisms.</title>
        <authorList>
            <person name="Nguyen D."/>
            <person name="Chokmangmeepisarn P."/>
            <person name="Khianchaikhan K."/>
            <person name="Morishita M."/>
            <person name="Bunnoy A."/>
            <person name="Rodkhum C."/>
        </authorList>
    </citation>
    <scope>NUCLEOTIDE SEQUENCE [LARGE SCALE GENOMIC DNA]</scope>
    <source>
        <strain evidence="11 12">CNRT2201</strain>
    </source>
</reference>
<evidence type="ECO:0000313" key="11">
    <source>
        <dbReference type="EMBL" id="MFK6999691.1"/>
    </source>
</evidence>
<evidence type="ECO:0000259" key="10">
    <source>
        <dbReference type="Pfam" id="PF18962"/>
    </source>
</evidence>
<comment type="similarity">
    <text evidence="1">Belongs to the peptidase M43B family.</text>
</comment>
<evidence type="ECO:0000313" key="12">
    <source>
        <dbReference type="Proteomes" id="UP001621706"/>
    </source>
</evidence>
<dbReference type="PANTHER" id="PTHR47466:SF1">
    <property type="entry name" value="METALLOPROTEASE MEP1 (AFU_ORTHOLOGUE AFUA_1G07730)-RELATED"/>
    <property type="match status" value="1"/>
</dbReference>
<dbReference type="RefSeq" id="WP_088400252.1">
    <property type="nucleotide sequence ID" value="NZ_CP067377.1"/>
</dbReference>
<evidence type="ECO:0000256" key="2">
    <source>
        <dbReference type="ARBA" id="ARBA00022670"/>
    </source>
</evidence>
<evidence type="ECO:0000256" key="8">
    <source>
        <dbReference type="ARBA" id="ARBA00023157"/>
    </source>
</evidence>